<evidence type="ECO:0000256" key="3">
    <source>
        <dbReference type="ARBA" id="ARBA00022723"/>
    </source>
</evidence>
<protein>
    <recommendedName>
        <fullName evidence="8">Probable molybdenum cofactor guanylyltransferase</fullName>
        <shortName evidence="8">MoCo guanylyltransferase</shortName>
        <ecNumber evidence="8">2.7.7.77</ecNumber>
    </recommendedName>
    <alternativeName>
        <fullName evidence="8">GTP:molybdopterin guanylyltransferase</fullName>
    </alternativeName>
    <alternativeName>
        <fullName evidence="8">Mo-MPT guanylyltransferase</fullName>
    </alternativeName>
    <alternativeName>
        <fullName evidence="8">Molybdopterin guanylyltransferase</fullName>
    </alternativeName>
    <alternativeName>
        <fullName evidence="8">Molybdopterin-guanine dinucleotide synthase</fullName>
        <shortName evidence="8">MGD synthase</shortName>
    </alternativeName>
</protein>
<feature type="domain" description="MobA-like NTP transferase" evidence="9">
    <location>
        <begin position="7"/>
        <end position="147"/>
    </location>
</feature>
<evidence type="ECO:0000256" key="7">
    <source>
        <dbReference type="ARBA" id="ARBA00023150"/>
    </source>
</evidence>
<feature type="binding site" evidence="8">
    <location>
        <position position="96"/>
    </location>
    <ligand>
        <name>GTP</name>
        <dbReference type="ChEBI" id="CHEBI:37565"/>
    </ligand>
</feature>
<comment type="cofactor">
    <cofactor evidence="8">
        <name>Mg(2+)</name>
        <dbReference type="ChEBI" id="CHEBI:18420"/>
    </cofactor>
</comment>
<comment type="function">
    <text evidence="8">Transfers a GMP moiety from GTP to Mo-molybdopterin (Mo-MPT) cofactor (Moco or molybdenum cofactor) to form Mo-molybdopterin guanine dinucleotide (Mo-MGD) cofactor.</text>
</comment>
<dbReference type="InterPro" id="IPR029044">
    <property type="entry name" value="Nucleotide-diphossugar_trans"/>
</dbReference>
<evidence type="ECO:0000313" key="10">
    <source>
        <dbReference type="EMBL" id="MDG4475744.1"/>
    </source>
</evidence>
<dbReference type="Pfam" id="PF12804">
    <property type="entry name" value="NTP_transf_3"/>
    <property type="match status" value="1"/>
</dbReference>
<dbReference type="RefSeq" id="WP_307632719.1">
    <property type="nucleotide sequence ID" value="NZ_JAPHEH010000001.1"/>
</dbReference>
<dbReference type="Gene3D" id="3.90.550.10">
    <property type="entry name" value="Spore Coat Polysaccharide Biosynthesis Protein SpsA, Chain A"/>
    <property type="match status" value="1"/>
</dbReference>
<feature type="binding site" evidence="8">
    <location>
        <position position="22"/>
    </location>
    <ligand>
        <name>GTP</name>
        <dbReference type="ChEBI" id="CHEBI:37565"/>
    </ligand>
</feature>
<accession>A0A9X4MJ05</accession>
<evidence type="ECO:0000256" key="8">
    <source>
        <dbReference type="HAMAP-Rule" id="MF_00316"/>
    </source>
</evidence>
<dbReference type="GO" id="GO:0061603">
    <property type="term" value="F:molybdenum cofactor guanylyltransferase activity"/>
    <property type="evidence" value="ECO:0007669"/>
    <property type="project" value="UniProtKB-EC"/>
</dbReference>
<keyword evidence="7 8" id="KW-0501">Molybdenum cofactor biosynthesis</keyword>
<dbReference type="EMBL" id="JAPHEH010000001">
    <property type="protein sequence ID" value="MDG4475744.1"/>
    <property type="molecule type" value="Genomic_DNA"/>
</dbReference>
<evidence type="ECO:0000256" key="4">
    <source>
        <dbReference type="ARBA" id="ARBA00022741"/>
    </source>
</evidence>
<evidence type="ECO:0000313" key="11">
    <source>
        <dbReference type="Proteomes" id="UP001154240"/>
    </source>
</evidence>
<dbReference type="CDD" id="cd02503">
    <property type="entry name" value="MobA"/>
    <property type="match status" value="1"/>
</dbReference>
<feature type="binding site" evidence="8">
    <location>
        <begin position="10"/>
        <end position="12"/>
    </location>
    <ligand>
        <name>GTP</name>
        <dbReference type="ChEBI" id="CHEBI:37565"/>
    </ligand>
</feature>
<dbReference type="HAMAP" id="MF_00316">
    <property type="entry name" value="MobA"/>
    <property type="match status" value="1"/>
</dbReference>
<keyword evidence="11" id="KW-1185">Reference proteome</keyword>
<dbReference type="AlphaFoldDB" id="A0A9X4MJ05"/>
<dbReference type="EC" id="2.7.7.77" evidence="8"/>
<comment type="catalytic activity">
    <reaction evidence="8">
        <text>Mo-molybdopterin + GTP + H(+) = Mo-molybdopterin guanine dinucleotide + diphosphate</text>
        <dbReference type="Rhea" id="RHEA:34243"/>
        <dbReference type="ChEBI" id="CHEBI:15378"/>
        <dbReference type="ChEBI" id="CHEBI:33019"/>
        <dbReference type="ChEBI" id="CHEBI:37565"/>
        <dbReference type="ChEBI" id="CHEBI:71302"/>
        <dbReference type="ChEBI" id="CHEBI:71310"/>
        <dbReference type="EC" id="2.7.7.77"/>
    </reaction>
</comment>
<evidence type="ECO:0000256" key="1">
    <source>
        <dbReference type="ARBA" id="ARBA00022490"/>
    </source>
</evidence>
<keyword evidence="5 8" id="KW-0460">Magnesium</keyword>
<dbReference type="PANTHER" id="PTHR19136">
    <property type="entry name" value="MOLYBDENUM COFACTOR GUANYLYLTRANSFERASE"/>
    <property type="match status" value="1"/>
</dbReference>
<reference evidence="10" key="1">
    <citation type="journal article" date="2022" name="bioRxiv">
        <title>Thiovibrio frasassiensisgen. nov., sp. nov., an autotrophic, elemental sulfur disproportionating bacterium isolated from sulfidic karst sediment, and proposal of Thiovibrionaceae fam. nov.</title>
        <authorList>
            <person name="Aronson H."/>
            <person name="Thomas C."/>
            <person name="Bhattacharyya M."/>
            <person name="Eckstein S."/>
            <person name="Jensen S."/>
            <person name="Barco R."/>
            <person name="Macalady J."/>
            <person name="Amend J."/>
        </authorList>
    </citation>
    <scope>NUCLEOTIDE SEQUENCE</scope>
    <source>
        <strain evidence="10">RS19-109</strain>
    </source>
</reference>
<comment type="caution">
    <text evidence="8">Lacks conserved residue(s) required for the propagation of feature annotation.</text>
</comment>
<feature type="binding site" evidence="8">
    <location>
        <position position="96"/>
    </location>
    <ligand>
        <name>Mg(2+)</name>
        <dbReference type="ChEBI" id="CHEBI:18420"/>
    </ligand>
</feature>
<dbReference type="GO" id="GO:0005525">
    <property type="term" value="F:GTP binding"/>
    <property type="evidence" value="ECO:0007669"/>
    <property type="project" value="UniProtKB-UniRule"/>
</dbReference>
<dbReference type="Proteomes" id="UP001154240">
    <property type="component" value="Unassembled WGS sequence"/>
</dbReference>
<keyword evidence="3 8" id="KW-0479">Metal-binding</keyword>
<keyword evidence="1 8" id="KW-0963">Cytoplasm</keyword>
<sequence length="196" mass="21672">MIAQVAGVVLAGGKSSRFGSNKALALHQGTALIQTITRRLAGLFPEILLITNSPEAYDFLGWPMAADRYRGCGPLAGIHAALQTISQPRAFVCGCDMPLLNPELIRFLCELPGEHEVVLPWLPEGPEPLYAVYSKKILPIIEDHLAKNQYKIGMLYEKLRIRKVTAEEILQIIPDLTTFQNINHQHDLARLAGMGH</sequence>
<gene>
    <name evidence="8" type="primary">mobA</name>
    <name evidence="10" type="ORF">OLX77_06170</name>
</gene>
<organism evidence="10 11">
    <name type="scientific">Thiovibrio frasassiensis</name>
    <dbReference type="NCBI Taxonomy" id="2984131"/>
    <lineage>
        <taxon>Bacteria</taxon>
        <taxon>Pseudomonadati</taxon>
        <taxon>Thermodesulfobacteriota</taxon>
        <taxon>Desulfobulbia</taxon>
        <taxon>Desulfobulbales</taxon>
        <taxon>Thiovibrionaceae</taxon>
        <taxon>Thiovibrio</taxon>
    </lineage>
</organism>
<keyword evidence="6 8" id="KW-0342">GTP-binding</keyword>
<comment type="similarity">
    <text evidence="8">Belongs to the MobA family.</text>
</comment>
<comment type="domain">
    <text evidence="8">The N-terminal domain determines nucleotide recognition and specific binding, while the C-terminal domain determines the specific binding to the target protein.</text>
</comment>
<dbReference type="PANTHER" id="PTHR19136:SF81">
    <property type="entry name" value="MOLYBDENUM COFACTOR GUANYLYLTRANSFERASE"/>
    <property type="match status" value="1"/>
</dbReference>
<keyword evidence="4 8" id="KW-0547">Nucleotide-binding</keyword>
<keyword evidence="2 8" id="KW-0808">Transferase</keyword>
<dbReference type="GO" id="GO:0005737">
    <property type="term" value="C:cytoplasm"/>
    <property type="evidence" value="ECO:0007669"/>
    <property type="project" value="UniProtKB-SubCell"/>
</dbReference>
<comment type="caution">
    <text evidence="10">The sequence shown here is derived from an EMBL/GenBank/DDBJ whole genome shotgun (WGS) entry which is preliminary data.</text>
</comment>
<dbReference type="SUPFAM" id="SSF53448">
    <property type="entry name" value="Nucleotide-diphospho-sugar transferases"/>
    <property type="match status" value="1"/>
</dbReference>
<dbReference type="GO" id="GO:0046872">
    <property type="term" value="F:metal ion binding"/>
    <property type="evidence" value="ECO:0007669"/>
    <property type="project" value="UniProtKB-KW"/>
</dbReference>
<dbReference type="GO" id="GO:0006777">
    <property type="term" value="P:Mo-molybdopterin cofactor biosynthetic process"/>
    <property type="evidence" value="ECO:0007669"/>
    <property type="project" value="UniProtKB-KW"/>
</dbReference>
<name>A0A9X4MJ05_9BACT</name>
<evidence type="ECO:0000256" key="6">
    <source>
        <dbReference type="ARBA" id="ARBA00023134"/>
    </source>
</evidence>
<keyword evidence="10" id="KW-0548">Nucleotidyltransferase</keyword>
<dbReference type="InterPro" id="IPR025877">
    <property type="entry name" value="MobA-like_NTP_Trfase"/>
</dbReference>
<evidence type="ECO:0000256" key="5">
    <source>
        <dbReference type="ARBA" id="ARBA00022842"/>
    </source>
</evidence>
<feature type="binding site" evidence="8">
    <location>
        <position position="67"/>
    </location>
    <ligand>
        <name>GTP</name>
        <dbReference type="ChEBI" id="CHEBI:37565"/>
    </ligand>
</feature>
<dbReference type="InterPro" id="IPR013482">
    <property type="entry name" value="Molybde_CF_guanTrfase"/>
</dbReference>
<evidence type="ECO:0000259" key="9">
    <source>
        <dbReference type="Pfam" id="PF12804"/>
    </source>
</evidence>
<comment type="subcellular location">
    <subcellularLocation>
        <location evidence="8">Cytoplasm</location>
    </subcellularLocation>
</comment>
<evidence type="ECO:0000256" key="2">
    <source>
        <dbReference type="ARBA" id="ARBA00022679"/>
    </source>
</evidence>
<reference evidence="10" key="2">
    <citation type="submission" date="2022-10" db="EMBL/GenBank/DDBJ databases">
        <authorList>
            <person name="Aronson H.S."/>
        </authorList>
    </citation>
    <scope>NUCLEOTIDE SEQUENCE</scope>
    <source>
        <strain evidence="10">RS19-109</strain>
    </source>
</reference>
<proteinExistence type="inferred from homology"/>